<dbReference type="EMBL" id="JHEG04000001">
    <property type="protein sequence ID" value="KAF3885789.1"/>
    <property type="molecule type" value="Genomic_DNA"/>
</dbReference>
<reference evidence="1" key="2">
    <citation type="submission" date="2019-11" db="EMBL/GenBank/DDBJ databases">
        <title>Improved Assembly of Tolypothrix boutellei genome.</title>
        <authorList>
            <person name="Sarangi A.N."/>
            <person name="Mukherjee M."/>
            <person name="Ghosh S."/>
            <person name="Singh D."/>
            <person name="Das A."/>
            <person name="Kant S."/>
            <person name="Prusty A."/>
            <person name="Tripathy S."/>
        </authorList>
    </citation>
    <scope>NUCLEOTIDE SEQUENCE</scope>
    <source>
        <strain evidence="1">VB521301</strain>
    </source>
</reference>
<dbReference type="Proteomes" id="UP000029738">
    <property type="component" value="Unassembled WGS sequence"/>
</dbReference>
<sequence>MHNSMGIIEPYKDGFVEIIPEGDRSDYWQIAAIHINGEVFCPSPRIYPSTNVALARARKIFNWICDREAETGDGQYYCEELNIILWRLSKDL</sequence>
<evidence type="ECO:0000313" key="2">
    <source>
        <dbReference type="EMBL" id="KIE08273.1"/>
    </source>
</evidence>
<gene>
    <name evidence="2" type="ORF">DA73_0226985</name>
    <name evidence="1" type="ORF">DA73_0400010155</name>
</gene>
<reference evidence="2" key="1">
    <citation type="journal article" date="2015" name="Genome Announc.">
        <title>Draft Genome Sequence of Tolypothrix boutellei Strain VB521301.</title>
        <authorList>
            <person name="Chandrababunaidu M.M."/>
            <person name="Singh D."/>
            <person name="Sen D."/>
            <person name="Bhan S."/>
            <person name="Das S."/>
            <person name="Gupta A."/>
            <person name="Adhikary S.P."/>
            <person name="Tripathy S."/>
        </authorList>
    </citation>
    <scope>NUCLEOTIDE SEQUENCE</scope>
    <source>
        <strain evidence="2">VB521301</strain>
    </source>
</reference>
<dbReference type="OrthoDB" id="514066at2"/>
<name>A0A0C1QWZ8_9CYAN</name>
<dbReference type="EMBL" id="JHEG02000058">
    <property type="protein sequence ID" value="KIE08273.1"/>
    <property type="molecule type" value="Genomic_DNA"/>
</dbReference>
<dbReference type="RefSeq" id="WP_038087021.1">
    <property type="nucleotide sequence ID" value="NZ_JHEG04000001.1"/>
</dbReference>
<evidence type="ECO:0000313" key="1">
    <source>
        <dbReference type="EMBL" id="KAF3885789.1"/>
    </source>
</evidence>
<organism evidence="2">
    <name type="scientific">Tolypothrix bouteillei VB521301</name>
    <dbReference type="NCBI Taxonomy" id="1479485"/>
    <lineage>
        <taxon>Bacteria</taxon>
        <taxon>Bacillati</taxon>
        <taxon>Cyanobacteriota</taxon>
        <taxon>Cyanophyceae</taxon>
        <taxon>Nostocales</taxon>
        <taxon>Tolypothrichaceae</taxon>
        <taxon>Tolypothrix</taxon>
    </lineage>
</organism>
<evidence type="ECO:0000313" key="3">
    <source>
        <dbReference type="Proteomes" id="UP000029738"/>
    </source>
</evidence>
<protein>
    <submittedName>
        <fullName evidence="2">Uncharacterized protein</fullName>
    </submittedName>
</protein>
<dbReference type="AlphaFoldDB" id="A0A0C1QWZ8"/>
<keyword evidence="3" id="KW-1185">Reference proteome</keyword>
<proteinExistence type="predicted"/>
<accession>A0A0C1QWZ8</accession>
<comment type="caution">
    <text evidence="2">The sequence shown here is derived from an EMBL/GenBank/DDBJ whole genome shotgun (WGS) entry which is preliminary data.</text>
</comment>